<dbReference type="EMBL" id="JAVDWO010000008">
    <property type="protein sequence ID" value="MDR7193586.1"/>
    <property type="molecule type" value="Genomic_DNA"/>
</dbReference>
<dbReference type="Proteomes" id="UP001256588">
    <property type="component" value="Unassembled WGS sequence"/>
</dbReference>
<evidence type="ECO:0000313" key="3">
    <source>
        <dbReference type="Proteomes" id="UP001256588"/>
    </source>
</evidence>
<feature type="compositionally biased region" description="Basic and acidic residues" evidence="1">
    <location>
        <begin position="28"/>
        <end position="39"/>
    </location>
</feature>
<protein>
    <submittedName>
        <fullName evidence="2">Uncharacterized protein</fullName>
    </submittedName>
</protein>
<sequence length="117" mass="12500">MTVCQVARCGARAGPLSDPWWKVIRSGRDPRVPTSDHARASRPALNPATLAGATGHQMRKLAHAHSMRLSAARANRGDAYRNLERARRKVRASANGCVAQAAVTSEAHVDAPWAAVA</sequence>
<evidence type="ECO:0000313" key="2">
    <source>
        <dbReference type="EMBL" id="MDR7193586.1"/>
    </source>
</evidence>
<evidence type="ECO:0000256" key="1">
    <source>
        <dbReference type="SAM" id="MobiDB-lite"/>
    </source>
</evidence>
<comment type="caution">
    <text evidence="2">The sequence shown here is derived from an EMBL/GenBank/DDBJ whole genome shotgun (WGS) entry which is preliminary data.</text>
</comment>
<accession>A0ABU1XZY4</accession>
<keyword evidence="3" id="KW-1185">Reference proteome</keyword>
<proteinExistence type="predicted"/>
<organism evidence="2 3">
    <name type="scientific">Luteimonas terrae</name>
    <dbReference type="NCBI Taxonomy" id="1530191"/>
    <lineage>
        <taxon>Bacteria</taxon>
        <taxon>Pseudomonadati</taxon>
        <taxon>Pseudomonadota</taxon>
        <taxon>Gammaproteobacteria</taxon>
        <taxon>Lysobacterales</taxon>
        <taxon>Lysobacteraceae</taxon>
        <taxon>Luteimonas</taxon>
    </lineage>
</organism>
<name>A0ABU1XZY4_9GAMM</name>
<reference evidence="2 3" key="1">
    <citation type="submission" date="2023-07" db="EMBL/GenBank/DDBJ databases">
        <title>Sorghum-associated microbial communities from plants grown in Nebraska, USA.</title>
        <authorList>
            <person name="Schachtman D."/>
        </authorList>
    </citation>
    <scope>NUCLEOTIDE SEQUENCE [LARGE SCALE GENOMIC DNA]</scope>
    <source>
        <strain evidence="2 3">4099</strain>
    </source>
</reference>
<feature type="region of interest" description="Disordered" evidence="1">
    <location>
        <begin position="28"/>
        <end position="47"/>
    </location>
</feature>
<dbReference type="RefSeq" id="WP_310235969.1">
    <property type="nucleotide sequence ID" value="NZ_JAVDWO010000008.1"/>
</dbReference>
<gene>
    <name evidence="2" type="ORF">J2W68_002323</name>
</gene>